<organism evidence="5">
    <name type="scientific">marine metagenome</name>
    <dbReference type="NCBI Taxonomy" id="408172"/>
    <lineage>
        <taxon>unclassified sequences</taxon>
        <taxon>metagenomes</taxon>
        <taxon>ecological metagenomes</taxon>
    </lineage>
</organism>
<dbReference type="PANTHER" id="PTHR43643">
    <property type="entry name" value="HISTIDINOL-PHOSPHATE AMINOTRANSFERASE 2"/>
    <property type="match status" value="1"/>
</dbReference>
<dbReference type="InterPro" id="IPR050106">
    <property type="entry name" value="HistidinolP_aminotransfase"/>
</dbReference>
<dbReference type="InterPro" id="IPR015421">
    <property type="entry name" value="PyrdxlP-dep_Trfase_major"/>
</dbReference>
<accession>A0A381PGU0</accession>
<dbReference type="InterPro" id="IPR006311">
    <property type="entry name" value="TAT_signal"/>
</dbReference>
<dbReference type="Gene3D" id="3.40.640.10">
    <property type="entry name" value="Type I PLP-dependent aspartate aminotransferase-like (Major domain)"/>
    <property type="match status" value="1"/>
</dbReference>
<dbReference type="InterPro" id="IPR004839">
    <property type="entry name" value="Aminotransferase_I/II_large"/>
</dbReference>
<dbReference type="SUPFAM" id="SSF53383">
    <property type="entry name" value="PLP-dependent transferases"/>
    <property type="match status" value="1"/>
</dbReference>
<evidence type="ECO:0000256" key="2">
    <source>
        <dbReference type="ARBA" id="ARBA00022679"/>
    </source>
</evidence>
<name>A0A381PGU0_9ZZZZ</name>
<feature type="domain" description="Aminotransferase class I/classII large" evidence="4">
    <location>
        <begin position="40"/>
        <end position="361"/>
    </location>
</feature>
<dbReference type="GO" id="GO:0030170">
    <property type="term" value="F:pyridoxal phosphate binding"/>
    <property type="evidence" value="ECO:0007669"/>
    <property type="project" value="InterPro"/>
</dbReference>
<dbReference type="CDD" id="cd00609">
    <property type="entry name" value="AAT_like"/>
    <property type="match status" value="1"/>
</dbReference>
<dbReference type="InterPro" id="IPR015424">
    <property type="entry name" value="PyrdxlP-dep_Trfase"/>
</dbReference>
<keyword evidence="1" id="KW-0032">Aminotransferase</keyword>
<sequence length="369" mass="40616">MSINRRELIKMSGLSAAGLVVTGSNTRLTLAEKIVPGGFVDLSGNENPYGPASVVAEALSKTIEAANRYEYARQKELVKQIAEHEGVTAEHIVLGAGSTEVLNASVLAYSGLDRHVLTADQSYGAIPTYASGTGREVVFVPVDSELKYDLNALYQSTTQSTGLIYICNPNNPTGTVVDSDKLRDFCMSVPEKTVVLIDEAYMEFTDNFERDSLIDLVKKGQNVIVTRTFSKIHGLAGMRIGYSIARPEISKRITEHKMCKFMGPLGVEAASISLGQSEFHNFCRAKAKEGRQLVFNLCKQLGLEYARGAGNFVFLNPKMPHQEFRQRIRMSGVDTARSFPPRKNWARVTMGTTEEMRFFAKVLPEVIAG</sequence>
<dbReference type="InterPro" id="IPR015422">
    <property type="entry name" value="PyrdxlP-dep_Trfase_small"/>
</dbReference>
<evidence type="ECO:0000256" key="3">
    <source>
        <dbReference type="ARBA" id="ARBA00022898"/>
    </source>
</evidence>
<reference evidence="5" key="1">
    <citation type="submission" date="2018-05" db="EMBL/GenBank/DDBJ databases">
        <authorList>
            <person name="Lanie J.A."/>
            <person name="Ng W.-L."/>
            <person name="Kazmierczak K.M."/>
            <person name="Andrzejewski T.M."/>
            <person name="Davidsen T.M."/>
            <person name="Wayne K.J."/>
            <person name="Tettelin H."/>
            <person name="Glass J.I."/>
            <person name="Rusch D."/>
            <person name="Podicherti R."/>
            <person name="Tsui H.-C.T."/>
            <person name="Winkler M.E."/>
        </authorList>
    </citation>
    <scope>NUCLEOTIDE SEQUENCE</scope>
</reference>
<dbReference type="GO" id="GO:0008483">
    <property type="term" value="F:transaminase activity"/>
    <property type="evidence" value="ECO:0007669"/>
    <property type="project" value="UniProtKB-KW"/>
</dbReference>
<keyword evidence="2" id="KW-0808">Transferase</keyword>
<gene>
    <name evidence="5" type="ORF">METZ01_LOCUS19090</name>
</gene>
<dbReference type="Gene3D" id="3.90.1150.10">
    <property type="entry name" value="Aspartate Aminotransferase, domain 1"/>
    <property type="match status" value="1"/>
</dbReference>
<dbReference type="PANTHER" id="PTHR43643:SF3">
    <property type="entry name" value="HISTIDINOL-PHOSPHATE AMINOTRANSFERASE"/>
    <property type="match status" value="1"/>
</dbReference>
<evidence type="ECO:0000313" key="5">
    <source>
        <dbReference type="EMBL" id="SUZ66236.1"/>
    </source>
</evidence>
<dbReference type="EMBL" id="UINC01000979">
    <property type="protein sequence ID" value="SUZ66236.1"/>
    <property type="molecule type" value="Genomic_DNA"/>
</dbReference>
<keyword evidence="3" id="KW-0663">Pyridoxal phosphate</keyword>
<evidence type="ECO:0000259" key="4">
    <source>
        <dbReference type="Pfam" id="PF00155"/>
    </source>
</evidence>
<proteinExistence type="predicted"/>
<dbReference type="AlphaFoldDB" id="A0A381PGU0"/>
<dbReference type="Pfam" id="PF00155">
    <property type="entry name" value="Aminotran_1_2"/>
    <property type="match status" value="1"/>
</dbReference>
<dbReference type="PROSITE" id="PS51318">
    <property type="entry name" value="TAT"/>
    <property type="match status" value="1"/>
</dbReference>
<protein>
    <recommendedName>
        <fullName evidence="4">Aminotransferase class I/classII large domain-containing protein</fullName>
    </recommendedName>
</protein>
<evidence type="ECO:0000256" key="1">
    <source>
        <dbReference type="ARBA" id="ARBA00022576"/>
    </source>
</evidence>